<dbReference type="RefSeq" id="WP_194121514.1">
    <property type="nucleotide sequence ID" value="NZ_JACYGY010000001.1"/>
</dbReference>
<evidence type="ECO:0000313" key="1">
    <source>
        <dbReference type="EMBL" id="MBE9463377.1"/>
    </source>
</evidence>
<keyword evidence="2" id="KW-1185">Reference proteome</keyword>
<dbReference type="EMBL" id="JACYGY010000001">
    <property type="protein sequence ID" value="MBE9463377.1"/>
    <property type="molecule type" value="Genomic_DNA"/>
</dbReference>
<accession>A0ABR9WD19</accession>
<comment type="caution">
    <text evidence="1">The sequence shown here is derived from an EMBL/GenBank/DDBJ whole genome shotgun (WGS) entry which is preliminary data.</text>
</comment>
<dbReference type="Proteomes" id="UP000634134">
    <property type="component" value="Unassembled WGS sequence"/>
</dbReference>
<protein>
    <submittedName>
        <fullName evidence="1">GAF domain-containing protein</fullName>
    </submittedName>
</protein>
<sequence>MYLAKSYTDQSSIQRKSFEIKNNDFRPAAMEPALSFRPFVAHLKNMLKDQPSVKSEFYRYVISKFENETKGSAVMIRDSASYKELMELVYMILTPLATNEKEHFWALSTPIPDKIFFSTDGFYNFLTQQTSSGPDVTISPVELYKNQQTQYLYRLILDRLYKIPTHAKNEVLYQYTDAATNLPKFYSIYTDTRFIDIQPKGKLPNLDYKALEPYLLEGADTTQLEVLLPLKNFRFEGFSVITMIDVTASQATQVIRDVLVNHEYHACKNESVIQALKTLAGNDKIDFGLIPSFQINGKFVVAKAECSQSMVVEAAKKYGMSQEAFEMMVNEYFANPETVVLNDLSNSAQSEHPIFKLLLAEGISSYALVPVFYNKKMAGILEVFSKDDVLLDDAIFSRLQTALPLVAQLLKYSTEEFDAKIETIIRDKFTPLQPSVQWKFNQAAWHYLENSIGKKEIADIETVTFEKVHPLYGAIDIRNSTFERNRAVKEDIKNQLALLLETLTSVKKVIKTETGEIFVCACDKWSSEINEYMSSADEIALNRFLAAEVNPFLNRVAEEYPIVKDIVDFYFAALDEASGLAFENRRKLESSLQLINTSVAAYIDNAQKSLKSAYPFYFEKFRTDGIEYDMYIGQSMAPEKQFDEIYLKNLRLWQLTSMAEIARLTEKLLPQMEKPLRTTQMIFIHSNPININFRNDERRFDVEGAYNIRYEIIKKRIDKALVSESRERLTQPGKIALVYFNDHEADEYVEYISDLQQMGLLDDNLEYLELEELQGVIGLKALRIGVKHLQN</sequence>
<proteinExistence type="predicted"/>
<reference evidence="2" key="1">
    <citation type="submission" date="2023-07" db="EMBL/GenBank/DDBJ databases">
        <title>Dyadobacter sp. nov 'subterranea' isolated from contaminted grondwater.</title>
        <authorList>
            <person name="Szabo I."/>
            <person name="Al-Omari J."/>
            <person name="Szerdahelyi S.G."/>
            <person name="Rado J."/>
        </authorList>
    </citation>
    <scope>NUCLEOTIDE SEQUENCE [LARGE SCALE GENOMIC DNA]</scope>
    <source>
        <strain evidence="2">UP-52</strain>
    </source>
</reference>
<gene>
    <name evidence="1" type="ORF">IEE83_15940</name>
</gene>
<dbReference type="SUPFAM" id="SSF55781">
    <property type="entry name" value="GAF domain-like"/>
    <property type="match status" value="1"/>
</dbReference>
<name>A0ABR9WD19_9BACT</name>
<evidence type="ECO:0000313" key="2">
    <source>
        <dbReference type="Proteomes" id="UP000634134"/>
    </source>
</evidence>
<organism evidence="1 2">
    <name type="scientific">Dyadobacter subterraneus</name>
    <dbReference type="NCBI Taxonomy" id="2773304"/>
    <lineage>
        <taxon>Bacteria</taxon>
        <taxon>Pseudomonadati</taxon>
        <taxon>Bacteroidota</taxon>
        <taxon>Cytophagia</taxon>
        <taxon>Cytophagales</taxon>
        <taxon>Spirosomataceae</taxon>
        <taxon>Dyadobacter</taxon>
    </lineage>
</organism>